<reference evidence="5 6" key="1">
    <citation type="submission" date="2018-09" db="EMBL/GenBank/DDBJ databases">
        <title>Bacillus saliacetes sp. nov., isolated from Thai shrimp paste (Ka-pi).</title>
        <authorList>
            <person name="Daroonpunt R."/>
            <person name="Tanasupawat S."/>
            <person name="Yiamsombut S."/>
        </authorList>
    </citation>
    <scope>NUCLEOTIDE SEQUENCE [LARGE SCALE GENOMIC DNA]</scope>
    <source>
        <strain evidence="5 6">SKP7-4</strain>
    </source>
</reference>
<dbReference type="RefSeq" id="WP_119549022.1">
    <property type="nucleotide sequence ID" value="NZ_QXIR01000035.1"/>
</dbReference>
<dbReference type="EMBL" id="QXIR01000035">
    <property type="protein sequence ID" value="RIW29227.1"/>
    <property type="molecule type" value="Genomic_DNA"/>
</dbReference>
<sequence length="207" mass="24070">MKTTKDKILDLLKKEVSLSVNDLIQELGITHMAVRKHLNVMEKDGLIHSVEFKQSKGRPLYRYALTEKGDRLFPKNYEGISVEFLQDIKESFGEESVDALFKKREQRLTSQYKEQVEKKCSKLEKIQEIEKIQNEKGYMAQANQIDDNTFELIEYNCPIMAIANNFKTACTCETEMFKSVLGTEQVKRVSCRTEGNHHCKFLIQYEA</sequence>
<keyword evidence="1" id="KW-0805">Transcription regulation</keyword>
<evidence type="ECO:0000259" key="4">
    <source>
        <dbReference type="SMART" id="SM00420"/>
    </source>
</evidence>
<keyword evidence="3" id="KW-0804">Transcription</keyword>
<keyword evidence="2" id="KW-0238">DNA-binding</keyword>
<evidence type="ECO:0000256" key="2">
    <source>
        <dbReference type="ARBA" id="ARBA00023125"/>
    </source>
</evidence>
<dbReference type="PANTHER" id="PTHR38600">
    <property type="entry name" value="TRANSCRIPTIONAL REGULATORY PROTEIN"/>
    <property type="match status" value="1"/>
</dbReference>
<evidence type="ECO:0000256" key="1">
    <source>
        <dbReference type="ARBA" id="ARBA00023015"/>
    </source>
</evidence>
<dbReference type="CDD" id="cd00090">
    <property type="entry name" value="HTH_ARSR"/>
    <property type="match status" value="1"/>
</dbReference>
<dbReference type="InterPro" id="IPR001034">
    <property type="entry name" value="DeoR_HTH"/>
</dbReference>
<gene>
    <name evidence="5" type="ORF">D3H55_19680</name>
</gene>
<dbReference type="InterPro" id="IPR011991">
    <property type="entry name" value="ArsR-like_HTH"/>
</dbReference>
<dbReference type="SMART" id="SM00420">
    <property type="entry name" value="HTH_DEOR"/>
    <property type="match status" value="1"/>
</dbReference>
<evidence type="ECO:0000256" key="3">
    <source>
        <dbReference type="ARBA" id="ARBA00023163"/>
    </source>
</evidence>
<dbReference type="GO" id="GO:0003677">
    <property type="term" value="F:DNA binding"/>
    <property type="evidence" value="ECO:0007669"/>
    <property type="project" value="UniProtKB-KW"/>
</dbReference>
<dbReference type="PANTHER" id="PTHR38600:SF2">
    <property type="entry name" value="SLL0088 PROTEIN"/>
    <property type="match status" value="1"/>
</dbReference>
<dbReference type="AlphaFoldDB" id="A0A3A1QUZ8"/>
<dbReference type="OrthoDB" id="155998at2"/>
<proteinExistence type="predicted"/>
<feature type="domain" description="HTH deoR-type" evidence="4">
    <location>
        <begin position="5"/>
        <end position="52"/>
    </location>
</feature>
<protein>
    <submittedName>
        <fullName evidence="5">Transcriptional regulator</fullName>
    </submittedName>
</protein>
<dbReference type="SUPFAM" id="SSF46785">
    <property type="entry name" value="Winged helix' DNA-binding domain"/>
    <property type="match status" value="1"/>
</dbReference>
<keyword evidence="6" id="KW-1185">Reference proteome</keyword>
<comment type="caution">
    <text evidence="5">The sequence shown here is derived from an EMBL/GenBank/DDBJ whole genome shotgun (WGS) entry which is preliminary data.</text>
</comment>
<accession>A0A3A1QUZ8</accession>
<dbReference type="GO" id="GO:0003700">
    <property type="term" value="F:DNA-binding transcription factor activity"/>
    <property type="evidence" value="ECO:0007669"/>
    <property type="project" value="InterPro"/>
</dbReference>
<evidence type="ECO:0000313" key="6">
    <source>
        <dbReference type="Proteomes" id="UP000265801"/>
    </source>
</evidence>
<name>A0A3A1QUZ8_9BACI</name>
<dbReference type="Proteomes" id="UP000265801">
    <property type="component" value="Unassembled WGS sequence"/>
</dbReference>
<evidence type="ECO:0000313" key="5">
    <source>
        <dbReference type="EMBL" id="RIW29227.1"/>
    </source>
</evidence>
<dbReference type="Gene3D" id="1.10.10.10">
    <property type="entry name" value="Winged helix-like DNA-binding domain superfamily/Winged helix DNA-binding domain"/>
    <property type="match status" value="1"/>
</dbReference>
<dbReference type="InterPro" id="IPR036390">
    <property type="entry name" value="WH_DNA-bd_sf"/>
</dbReference>
<organism evidence="5 6">
    <name type="scientific">Bacillus salacetis</name>
    <dbReference type="NCBI Taxonomy" id="2315464"/>
    <lineage>
        <taxon>Bacteria</taxon>
        <taxon>Bacillati</taxon>
        <taxon>Bacillota</taxon>
        <taxon>Bacilli</taxon>
        <taxon>Bacillales</taxon>
        <taxon>Bacillaceae</taxon>
        <taxon>Bacillus</taxon>
    </lineage>
</organism>
<dbReference type="InterPro" id="IPR036388">
    <property type="entry name" value="WH-like_DNA-bd_sf"/>
</dbReference>
<dbReference type="Pfam" id="PF13412">
    <property type="entry name" value="HTH_24"/>
    <property type="match status" value="1"/>
</dbReference>